<comment type="catalytic activity">
    <reaction evidence="6">
        <text>octanoate + ATP + CoA = octanoyl-CoA + AMP + diphosphate</text>
        <dbReference type="Rhea" id="RHEA:33631"/>
        <dbReference type="ChEBI" id="CHEBI:25646"/>
        <dbReference type="ChEBI" id="CHEBI:30616"/>
        <dbReference type="ChEBI" id="CHEBI:33019"/>
        <dbReference type="ChEBI" id="CHEBI:57287"/>
        <dbReference type="ChEBI" id="CHEBI:57386"/>
        <dbReference type="ChEBI" id="CHEBI:456215"/>
    </reaction>
</comment>
<feature type="domain" description="AMP-dependent synthetase/ligase" evidence="8">
    <location>
        <begin position="65"/>
        <end position="479"/>
    </location>
</feature>
<dbReference type="PROSITE" id="PS00455">
    <property type="entry name" value="AMP_BINDING"/>
    <property type="match status" value="1"/>
</dbReference>
<protein>
    <recommendedName>
        <fullName evidence="5">Medium-chain acyl-CoA ligase ACSF2, mitochondrial</fullName>
        <ecNumber evidence="4">6.2.1.2</ecNumber>
    </recommendedName>
</protein>
<feature type="domain" description="AMP-binding enzyme C-terminal" evidence="9">
    <location>
        <begin position="530"/>
        <end position="605"/>
    </location>
</feature>
<gene>
    <name evidence="10" type="ORF">DGAL_LOCUS14288</name>
</gene>
<dbReference type="CDD" id="cd05917">
    <property type="entry name" value="FACL_like_2"/>
    <property type="match status" value="1"/>
</dbReference>
<dbReference type="GO" id="GO:0031956">
    <property type="term" value="F:medium-chain fatty acid-CoA ligase activity"/>
    <property type="evidence" value="ECO:0007669"/>
    <property type="project" value="UniProtKB-EC"/>
</dbReference>
<accession>A0A8J2RWD5</accession>
<dbReference type="Gene3D" id="2.30.38.10">
    <property type="entry name" value="Luciferase, Domain 3"/>
    <property type="match status" value="1"/>
</dbReference>
<evidence type="ECO:0000313" key="11">
    <source>
        <dbReference type="Proteomes" id="UP000789390"/>
    </source>
</evidence>
<evidence type="ECO:0000256" key="6">
    <source>
        <dbReference type="ARBA" id="ARBA00047319"/>
    </source>
</evidence>
<dbReference type="AlphaFoldDB" id="A0A8J2RWD5"/>
<evidence type="ECO:0000256" key="5">
    <source>
        <dbReference type="ARBA" id="ARBA00039638"/>
    </source>
</evidence>
<organism evidence="10 11">
    <name type="scientific">Daphnia galeata</name>
    <dbReference type="NCBI Taxonomy" id="27404"/>
    <lineage>
        <taxon>Eukaryota</taxon>
        <taxon>Metazoa</taxon>
        <taxon>Ecdysozoa</taxon>
        <taxon>Arthropoda</taxon>
        <taxon>Crustacea</taxon>
        <taxon>Branchiopoda</taxon>
        <taxon>Diplostraca</taxon>
        <taxon>Cladocera</taxon>
        <taxon>Anomopoda</taxon>
        <taxon>Daphniidae</taxon>
        <taxon>Daphnia</taxon>
    </lineage>
</organism>
<evidence type="ECO:0000256" key="7">
    <source>
        <dbReference type="ARBA" id="ARBA00048277"/>
    </source>
</evidence>
<evidence type="ECO:0000256" key="2">
    <source>
        <dbReference type="ARBA" id="ARBA00022598"/>
    </source>
</evidence>
<dbReference type="EMBL" id="CAKKLH010000305">
    <property type="protein sequence ID" value="CAH0110695.1"/>
    <property type="molecule type" value="Genomic_DNA"/>
</dbReference>
<comment type="function">
    <text evidence="3">Acyl-CoA synthases catalyze the initial reaction in fatty acid metabolism, by forming a thioester with CoA. Has some preference toward medium-chain substrates. Plays a role in adipocyte differentiation.</text>
</comment>
<comment type="catalytic activity">
    <reaction evidence="7">
        <text>a medium-chain fatty acid + ATP + CoA = a medium-chain fatty acyl-CoA + AMP + diphosphate</text>
        <dbReference type="Rhea" id="RHEA:48340"/>
        <dbReference type="ChEBI" id="CHEBI:30616"/>
        <dbReference type="ChEBI" id="CHEBI:33019"/>
        <dbReference type="ChEBI" id="CHEBI:57287"/>
        <dbReference type="ChEBI" id="CHEBI:59558"/>
        <dbReference type="ChEBI" id="CHEBI:90546"/>
        <dbReference type="ChEBI" id="CHEBI:456215"/>
        <dbReference type="EC" id="6.2.1.2"/>
    </reaction>
</comment>
<name>A0A8J2RWD5_9CRUS</name>
<dbReference type="InterPro" id="IPR045851">
    <property type="entry name" value="AMP-bd_C_sf"/>
</dbReference>
<evidence type="ECO:0000256" key="4">
    <source>
        <dbReference type="ARBA" id="ARBA00039009"/>
    </source>
</evidence>
<sequence length="623" mass="70022">MYCFSKISRCSNKCIHNLRSKTSHLTCLRPLSSSAVPIFQRKYEKSYVCGPGSTPLLGLTIGQLLENTANKYGDREAVVVIHQNIRKTYQQLLIDANQLAAGFVSLKLQRGDRIGIWGPNSYEWALTQWAAARAGLVLVNVNPSYQPMELNYALNKVGIKTLIAAESFKNRSYYSILDEAVPEIKQTKEMDFIKSIRVPTLKNVIMISDRIDKGTWRFQDVMQLGGNNELKEIGGLQSKIQFDEPANIQFTSGTTGNPKGATLTHHNIVNNGYLMGLRTGYHLKAHRLCLPVPLYHCFGCVMGVLSAVSHGGSYVLSSPAFSARKAVKAVEQEKYKPGKLFDMVPFVYKNHLLNFRCTSLYGTPTMFVDILNLPDLKSYDLSSLSTGYMAGAPCPQSIVKAVVHELHMKDFVVAYGMTETSPVTFSGYSSDPLEVRHSTIGFPSDYTEVKVVNEDGHIVPINTPGELYTRGYSTMLKYWEDEEKTKETISADRWLRTGDIAVIDENGYGQIVGRAKDMLIRGGENIYPREIEELLHTHPAVAEVHVIGVPDVRLGEEVCAWVRLRPNCVATEDDLRNFCRDKVAYFKIPKYILFRDDFPKTGTGKIQKFRMREITVKEFSFDL</sequence>
<dbReference type="EC" id="6.2.1.2" evidence="4"/>
<evidence type="ECO:0000259" key="9">
    <source>
        <dbReference type="Pfam" id="PF13193"/>
    </source>
</evidence>
<comment type="caution">
    <text evidence="10">The sequence shown here is derived from an EMBL/GenBank/DDBJ whole genome shotgun (WGS) entry which is preliminary data.</text>
</comment>
<evidence type="ECO:0000259" key="8">
    <source>
        <dbReference type="Pfam" id="PF00501"/>
    </source>
</evidence>
<evidence type="ECO:0000313" key="10">
    <source>
        <dbReference type="EMBL" id="CAH0110695.1"/>
    </source>
</evidence>
<dbReference type="Gene3D" id="3.40.50.980">
    <property type="match status" value="3"/>
</dbReference>
<dbReference type="Pfam" id="PF00501">
    <property type="entry name" value="AMP-binding"/>
    <property type="match status" value="1"/>
</dbReference>
<dbReference type="PANTHER" id="PTHR43201:SF5">
    <property type="entry name" value="MEDIUM-CHAIN ACYL-COA LIGASE ACSF2, MITOCHONDRIAL"/>
    <property type="match status" value="1"/>
</dbReference>
<comment type="similarity">
    <text evidence="1">Belongs to the ATP-dependent AMP-binding enzyme family.</text>
</comment>
<dbReference type="GO" id="GO:0006631">
    <property type="term" value="P:fatty acid metabolic process"/>
    <property type="evidence" value="ECO:0007669"/>
    <property type="project" value="TreeGrafter"/>
</dbReference>
<dbReference type="Pfam" id="PF13193">
    <property type="entry name" value="AMP-binding_C"/>
    <property type="match status" value="1"/>
</dbReference>
<evidence type="ECO:0000256" key="1">
    <source>
        <dbReference type="ARBA" id="ARBA00006432"/>
    </source>
</evidence>
<keyword evidence="11" id="KW-1185">Reference proteome</keyword>
<dbReference type="PANTHER" id="PTHR43201">
    <property type="entry name" value="ACYL-COA SYNTHETASE"/>
    <property type="match status" value="1"/>
</dbReference>
<dbReference type="InterPro" id="IPR000873">
    <property type="entry name" value="AMP-dep_synth/lig_dom"/>
</dbReference>
<keyword evidence="2" id="KW-0436">Ligase</keyword>
<proteinExistence type="inferred from homology"/>
<dbReference type="FunFam" id="3.30.300.30:FF:000008">
    <property type="entry name" value="2,3-dihydroxybenzoate-AMP ligase"/>
    <property type="match status" value="1"/>
</dbReference>
<dbReference type="Gene3D" id="3.30.300.30">
    <property type="match status" value="1"/>
</dbReference>
<reference evidence="10" key="1">
    <citation type="submission" date="2021-11" db="EMBL/GenBank/DDBJ databases">
        <authorList>
            <person name="Schell T."/>
        </authorList>
    </citation>
    <scope>NUCLEOTIDE SEQUENCE</scope>
    <source>
        <strain evidence="10">M5</strain>
    </source>
</reference>
<dbReference type="OrthoDB" id="10253115at2759"/>
<dbReference type="InterPro" id="IPR025110">
    <property type="entry name" value="AMP-bd_C"/>
</dbReference>
<dbReference type="Proteomes" id="UP000789390">
    <property type="component" value="Unassembled WGS sequence"/>
</dbReference>
<dbReference type="SUPFAM" id="SSF56801">
    <property type="entry name" value="Acetyl-CoA synthetase-like"/>
    <property type="match status" value="1"/>
</dbReference>
<dbReference type="InterPro" id="IPR020845">
    <property type="entry name" value="AMP-binding_CS"/>
</dbReference>
<evidence type="ECO:0000256" key="3">
    <source>
        <dbReference type="ARBA" id="ARBA00037247"/>
    </source>
</evidence>